<name>A0A6G0W9K2_9STRA</name>
<evidence type="ECO:0000256" key="2">
    <source>
        <dbReference type="ARBA" id="ARBA00023136"/>
    </source>
</evidence>
<dbReference type="Proteomes" id="UP000481153">
    <property type="component" value="Unassembled WGS sequence"/>
</dbReference>
<proteinExistence type="predicted"/>
<dbReference type="InterPro" id="IPR001623">
    <property type="entry name" value="DnaJ_domain"/>
</dbReference>
<dbReference type="PROSITE" id="PS50076">
    <property type="entry name" value="DNAJ_2"/>
    <property type="match status" value="1"/>
</dbReference>
<reference evidence="8 9" key="1">
    <citation type="submission" date="2019-07" db="EMBL/GenBank/DDBJ databases">
        <title>Genomics analysis of Aphanomyces spp. identifies a new class of oomycete effector associated with host adaptation.</title>
        <authorList>
            <person name="Gaulin E."/>
        </authorList>
    </citation>
    <scope>NUCLEOTIDE SEQUENCE [LARGE SCALE GENOMIC DNA]</scope>
    <source>
        <strain evidence="8 9">ATCC 201684</strain>
    </source>
</reference>
<dbReference type="EMBL" id="VJMJ01000304">
    <property type="protein sequence ID" value="KAF0723531.1"/>
    <property type="molecule type" value="Genomic_DNA"/>
</dbReference>
<evidence type="ECO:0000259" key="7">
    <source>
        <dbReference type="PROSITE" id="PS50076"/>
    </source>
</evidence>
<accession>A0A6G0W9K2</accession>
<feature type="transmembrane region" description="Helical" evidence="6">
    <location>
        <begin position="106"/>
        <end position="126"/>
    </location>
</feature>
<feature type="transmembrane region" description="Helical" evidence="6">
    <location>
        <begin position="220"/>
        <end position="239"/>
    </location>
</feature>
<evidence type="ECO:0000256" key="3">
    <source>
        <dbReference type="ARBA" id="ARBA00023139"/>
    </source>
</evidence>
<dbReference type="InterPro" id="IPR018253">
    <property type="entry name" value="DnaJ_domain_CS"/>
</dbReference>
<organism evidence="8 9">
    <name type="scientific">Aphanomyces euteiches</name>
    <dbReference type="NCBI Taxonomy" id="100861"/>
    <lineage>
        <taxon>Eukaryota</taxon>
        <taxon>Sar</taxon>
        <taxon>Stramenopiles</taxon>
        <taxon>Oomycota</taxon>
        <taxon>Saprolegniomycetes</taxon>
        <taxon>Saprolegniales</taxon>
        <taxon>Verrucalvaceae</taxon>
        <taxon>Aphanomyces</taxon>
    </lineage>
</organism>
<dbReference type="AlphaFoldDB" id="A0A6G0W9K2"/>
<dbReference type="InterPro" id="IPR036869">
    <property type="entry name" value="J_dom_sf"/>
</dbReference>
<dbReference type="Gene3D" id="1.10.287.110">
    <property type="entry name" value="DnaJ domain"/>
    <property type="match status" value="1"/>
</dbReference>
<dbReference type="SMART" id="SM00271">
    <property type="entry name" value="DnaJ"/>
    <property type="match status" value="1"/>
</dbReference>
<dbReference type="PANTHER" id="PTHR44027:SF7">
    <property type="entry name" value="DNAJ HOMOLOG SUBFAMILY C MEMBER 5 HOMOLOG"/>
    <property type="match status" value="1"/>
</dbReference>
<dbReference type="PROSITE" id="PS00636">
    <property type="entry name" value="DNAJ_1"/>
    <property type="match status" value="1"/>
</dbReference>
<dbReference type="InterPro" id="IPR051434">
    <property type="entry name" value="DnaJ_C_subfamily_member5"/>
</dbReference>
<dbReference type="CDD" id="cd06257">
    <property type="entry name" value="DnaJ"/>
    <property type="match status" value="1"/>
</dbReference>
<gene>
    <name evidence="8" type="ORF">Ae201684_017611</name>
</gene>
<dbReference type="Pfam" id="PF00226">
    <property type="entry name" value="DnaJ"/>
    <property type="match status" value="1"/>
</dbReference>
<evidence type="ECO:0000256" key="5">
    <source>
        <dbReference type="ARBA" id="ARBA00023288"/>
    </source>
</evidence>
<dbReference type="PRINTS" id="PR00625">
    <property type="entry name" value="JDOMAIN"/>
</dbReference>
<keyword evidence="6" id="KW-0812">Transmembrane</keyword>
<keyword evidence="5" id="KW-0449">Lipoprotein</keyword>
<feature type="transmembrane region" description="Helical" evidence="6">
    <location>
        <begin position="251"/>
        <end position="273"/>
    </location>
</feature>
<dbReference type="InterPro" id="IPR019396">
    <property type="entry name" value="TM_Fragile-X-F-assoc"/>
</dbReference>
<evidence type="ECO:0000256" key="4">
    <source>
        <dbReference type="ARBA" id="ARBA00023186"/>
    </source>
</evidence>
<feature type="transmembrane region" description="Helical" evidence="6">
    <location>
        <begin position="285"/>
        <end position="304"/>
    </location>
</feature>
<protein>
    <recommendedName>
        <fullName evidence="7">J domain-containing protein</fullName>
    </recommendedName>
</protein>
<dbReference type="GO" id="GO:0005737">
    <property type="term" value="C:cytoplasm"/>
    <property type="evidence" value="ECO:0007669"/>
    <property type="project" value="UniProtKB-ARBA"/>
</dbReference>
<dbReference type="SUPFAM" id="SSF46565">
    <property type="entry name" value="Chaperone J-domain"/>
    <property type="match status" value="1"/>
</dbReference>
<evidence type="ECO:0000256" key="1">
    <source>
        <dbReference type="ARBA" id="ARBA00004635"/>
    </source>
</evidence>
<dbReference type="GO" id="GO:0016020">
    <property type="term" value="C:membrane"/>
    <property type="evidence" value="ECO:0007669"/>
    <property type="project" value="UniProtKB-SubCell"/>
</dbReference>
<sequence>MVQHTKFYDLMGVQPDATPEQLKKAYRKKALELHPDKRGNSPEAQEEFTTMKHAYDVLSDPHQREIYDATGEEGLKMMNGFGEMNAEQMMAAAVSALSSMGSGSKCTILLGVALICCLLLLMPIFLCLRADHTVDWSWIQVFIPVWIFDGLYLCSACCSLGSKDDDSSDNDDTSSSKATAYTRVLSKSLMLLKALLFVTCQIFIAMKLQGTVDWSCVTVLVPYFVLESLLLVEKILVGWTLASSMPDATPWLVASVVYSSVHTVLRLIFAVLVGLKVDDTLSSSWGLVFLPVWIAIGLSLWSTIRGIQSAARLAEDDQVDWRSLVCIGVGWVIFLSPFIVLAFRLEDSFSSMYVLLPWFILAGGLLLVLGFCLCCVLRLPQEDSDEGAAAAAATAAAAEGNNAQERHDQDVYHVVDDTKV</sequence>
<feature type="transmembrane region" description="Helical" evidence="6">
    <location>
        <begin position="355"/>
        <end position="377"/>
    </location>
</feature>
<dbReference type="PANTHER" id="PTHR44027">
    <property type="entry name" value="DNAJ HOMOLOG SUBFAMILY C MEMBER 5 HOMOLOG"/>
    <property type="match status" value="1"/>
</dbReference>
<comment type="subcellular location">
    <subcellularLocation>
        <location evidence="1">Membrane</location>
        <topology evidence="1">Lipid-anchor</topology>
    </subcellularLocation>
</comment>
<feature type="transmembrane region" description="Helical" evidence="6">
    <location>
        <begin position="138"/>
        <end position="160"/>
    </location>
</feature>
<keyword evidence="2 6" id="KW-0472">Membrane</keyword>
<keyword evidence="4" id="KW-0143">Chaperone</keyword>
<evidence type="ECO:0000313" key="8">
    <source>
        <dbReference type="EMBL" id="KAF0723531.1"/>
    </source>
</evidence>
<evidence type="ECO:0000313" key="9">
    <source>
        <dbReference type="Proteomes" id="UP000481153"/>
    </source>
</evidence>
<dbReference type="VEuPathDB" id="FungiDB:AeMF1_013824"/>
<keyword evidence="3" id="KW-0564">Palmitate</keyword>
<comment type="caution">
    <text evidence="8">The sequence shown here is derived from an EMBL/GenBank/DDBJ whole genome shotgun (WGS) entry which is preliminary data.</text>
</comment>
<feature type="domain" description="J" evidence="7">
    <location>
        <begin position="6"/>
        <end position="71"/>
    </location>
</feature>
<dbReference type="Pfam" id="PF10269">
    <property type="entry name" value="Tmemb_185A"/>
    <property type="match status" value="2"/>
</dbReference>
<keyword evidence="6" id="KW-1133">Transmembrane helix</keyword>
<feature type="transmembrane region" description="Helical" evidence="6">
    <location>
        <begin position="324"/>
        <end position="343"/>
    </location>
</feature>
<evidence type="ECO:0000256" key="6">
    <source>
        <dbReference type="SAM" id="Phobius"/>
    </source>
</evidence>
<keyword evidence="9" id="KW-1185">Reference proteome</keyword>
<feature type="transmembrane region" description="Helical" evidence="6">
    <location>
        <begin position="190"/>
        <end position="208"/>
    </location>
</feature>